<sequence>LSRVPTMFLFLALALTTVSAQVVTETEIADGPGVCFQTRDISYTDDEKQEVSTTRNEWCWSLDTFFKCDVVYKHWESVPVTKSRQIKEKVCCEGYYLHEGACVSEQILSAEAPAPVAIPEPAKGPNLWEVLLSSKGVAPENTADDADTVANAPESIKSPAQIFNDDLTMDDLELAHALFKKHHASSPAPIETPLIVVKPVQDDIQDNGANPEGMAAEIAGIFAKELIPSLEAAPTEAPAPAASSDAVAAAESSVASRNAANAEKMAAEAIGIFTKELIKSLDVSPAPTASAVVGDELESQR</sequence>
<evidence type="ECO:0000313" key="3">
    <source>
        <dbReference type="Proteomes" id="UP001432027"/>
    </source>
</evidence>
<organism evidence="2 3">
    <name type="scientific">Pristionchus entomophagus</name>
    <dbReference type="NCBI Taxonomy" id="358040"/>
    <lineage>
        <taxon>Eukaryota</taxon>
        <taxon>Metazoa</taxon>
        <taxon>Ecdysozoa</taxon>
        <taxon>Nematoda</taxon>
        <taxon>Chromadorea</taxon>
        <taxon>Rhabditida</taxon>
        <taxon>Rhabditina</taxon>
        <taxon>Diplogasteromorpha</taxon>
        <taxon>Diplogasteroidea</taxon>
        <taxon>Neodiplogasteridae</taxon>
        <taxon>Pristionchus</taxon>
    </lineage>
</organism>
<name>A0AAV5SU26_9BILA</name>
<feature type="signal peptide" evidence="1">
    <location>
        <begin position="1"/>
        <end position="20"/>
    </location>
</feature>
<dbReference type="EMBL" id="BTSX01000002">
    <property type="protein sequence ID" value="GMS86861.1"/>
    <property type="molecule type" value="Genomic_DNA"/>
</dbReference>
<feature type="non-terminal residue" evidence="2">
    <location>
        <position position="301"/>
    </location>
</feature>
<evidence type="ECO:0000256" key="1">
    <source>
        <dbReference type="SAM" id="SignalP"/>
    </source>
</evidence>
<protein>
    <submittedName>
        <fullName evidence="2">Uncharacterized protein</fullName>
    </submittedName>
</protein>
<keyword evidence="3" id="KW-1185">Reference proteome</keyword>
<keyword evidence="1" id="KW-0732">Signal</keyword>
<feature type="chain" id="PRO_5043730728" evidence="1">
    <location>
        <begin position="21"/>
        <end position="301"/>
    </location>
</feature>
<feature type="non-terminal residue" evidence="2">
    <location>
        <position position="1"/>
    </location>
</feature>
<dbReference type="Proteomes" id="UP001432027">
    <property type="component" value="Unassembled WGS sequence"/>
</dbReference>
<proteinExistence type="predicted"/>
<comment type="caution">
    <text evidence="2">The sequence shown here is derived from an EMBL/GenBank/DDBJ whole genome shotgun (WGS) entry which is preliminary data.</text>
</comment>
<evidence type="ECO:0000313" key="2">
    <source>
        <dbReference type="EMBL" id="GMS86861.1"/>
    </source>
</evidence>
<reference evidence="2" key="1">
    <citation type="submission" date="2023-10" db="EMBL/GenBank/DDBJ databases">
        <title>Genome assembly of Pristionchus species.</title>
        <authorList>
            <person name="Yoshida K."/>
            <person name="Sommer R.J."/>
        </authorList>
    </citation>
    <scope>NUCLEOTIDE SEQUENCE</scope>
    <source>
        <strain evidence="2">RS0144</strain>
    </source>
</reference>
<accession>A0AAV5SU26</accession>
<dbReference type="AlphaFoldDB" id="A0AAV5SU26"/>
<gene>
    <name evidence="2" type="ORF">PENTCL1PPCAC_9036</name>
</gene>